<dbReference type="PROSITE" id="PS51352">
    <property type="entry name" value="THIOREDOXIN_2"/>
    <property type="match status" value="1"/>
</dbReference>
<dbReference type="OrthoDB" id="117402at2"/>
<dbReference type="SUPFAM" id="SSF52833">
    <property type="entry name" value="Thioredoxin-like"/>
    <property type="match status" value="1"/>
</dbReference>
<evidence type="ECO:0000313" key="3">
    <source>
        <dbReference type="Proteomes" id="UP000281028"/>
    </source>
</evidence>
<organism evidence="2 3">
    <name type="scientific">Chitinophaga solisilvae</name>
    <dbReference type="NCBI Taxonomy" id="1233460"/>
    <lineage>
        <taxon>Bacteria</taxon>
        <taxon>Pseudomonadati</taxon>
        <taxon>Bacteroidota</taxon>
        <taxon>Chitinophagia</taxon>
        <taxon>Chitinophagales</taxon>
        <taxon>Chitinophagaceae</taxon>
        <taxon>Chitinophaga</taxon>
    </lineage>
</organism>
<dbReference type="EMBL" id="RIAR02000001">
    <property type="protein sequence ID" value="NSL90426.1"/>
    <property type="molecule type" value="Genomic_DNA"/>
</dbReference>
<dbReference type="InterPro" id="IPR013766">
    <property type="entry name" value="Thioredoxin_domain"/>
</dbReference>
<gene>
    <name evidence="2" type="ORF">ECE50_026625</name>
</gene>
<proteinExistence type="inferred from homology"/>
<dbReference type="Proteomes" id="UP000281028">
    <property type="component" value="Unassembled WGS sequence"/>
</dbReference>
<reference evidence="2" key="1">
    <citation type="submission" date="2020-05" db="EMBL/GenBank/DDBJ databases">
        <title>Chitinophaga laudate sp. nov., isolated from a tropical peat swamp.</title>
        <authorList>
            <person name="Goh C.B.S."/>
            <person name="Lee M.S."/>
            <person name="Parimannan S."/>
            <person name="Pasbakhsh P."/>
            <person name="Yule C.M."/>
            <person name="Rajandas H."/>
            <person name="Loke S."/>
            <person name="Croft L."/>
            <person name="Tan J.B.L."/>
        </authorList>
    </citation>
    <scope>NUCLEOTIDE SEQUENCE</scope>
    <source>
        <strain evidence="2">Mgbs1</strain>
    </source>
</reference>
<accession>A0A3S1CZF3</accession>
<name>A0A3S1CZF3_9BACT</name>
<comment type="similarity">
    <text evidence="1">Belongs to the thioredoxin family. DsbA subfamily.</text>
</comment>
<evidence type="ECO:0000256" key="1">
    <source>
        <dbReference type="ARBA" id="ARBA00005791"/>
    </source>
</evidence>
<dbReference type="Pfam" id="PF13462">
    <property type="entry name" value="Thioredoxin_4"/>
    <property type="match status" value="1"/>
</dbReference>
<dbReference type="PANTHER" id="PTHR13887">
    <property type="entry name" value="GLUTATHIONE S-TRANSFERASE KAPPA"/>
    <property type="match status" value="1"/>
</dbReference>
<comment type="caution">
    <text evidence="2">The sequence shown here is derived from an EMBL/GenBank/DDBJ whole genome shotgun (WGS) entry which is preliminary data.</text>
</comment>
<dbReference type="Gene3D" id="3.40.30.10">
    <property type="entry name" value="Glutaredoxin"/>
    <property type="match status" value="1"/>
</dbReference>
<dbReference type="AlphaFoldDB" id="A0A3S1CZF3"/>
<dbReference type="PANTHER" id="PTHR13887:SF55">
    <property type="entry name" value="SLR0313 PROTEIN"/>
    <property type="match status" value="1"/>
</dbReference>
<keyword evidence="3" id="KW-1185">Reference proteome</keyword>
<dbReference type="InterPro" id="IPR036249">
    <property type="entry name" value="Thioredoxin-like_sf"/>
</dbReference>
<protein>
    <submittedName>
        <fullName evidence="2">Thioredoxin domain-containing protein</fullName>
    </submittedName>
</protein>
<dbReference type="InterPro" id="IPR012336">
    <property type="entry name" value="Thioredoxin-like_fold"/>
</dbReference>
<evidence type="ECO:0000313" key="2">
    <source>
        <dbReference type="EMBL" id="NSL90426.1"/>
    </source>
</evidence>
<sequence>MLTPPINTRDHITGNPQGTIELVEYGDFQCPYCGEAYPLVKHMLQVLQDVKFIFRHFPLSEAHEYATDAALAAEAAGRQGKFWEMHDALYENQAQLSEGLLSQLAKILRLDMKQFAADMEDHQLLSKVEADFESGVRSGVNGTPTFFINGKRYNGDFTDLLSTLNGTDASESEI</sequence>